<accession>A0ABS3U8P2</accession>
<protein>
    <submittedName>
        <fullName evidence="1">TetR/AcrR family transcriptional regulator C-terminal domain-containing protein</fullName>
    </submittedName>
</protein>
<gene>
    <name evidence="1" type="ORF">J5V16_14690</name>
</gene>
<reference evidence="1 2" key="1">
    <citation type="submission" date="2021-03" db="EMBL/GenBank/DDBJ databases">
        <title>Glycomyces sp. nov., a novel actinomycete isolated from soil.</title>
        <authorList>
            <person name="Yang X."/>
            <person name="Xu X."/>
        </authorList>
    </citation>
    <scope>NUCLEOTIDE SEQUENCE [LARGE SCALE GENOMIC DNA]</scope>
    <source>
        <strain evidence="1 2">NEAU-S30</strain>
    </source>
</reference>
<proteinExistence type="predicted"/>
<dbReference type="Proteomes" id="UP000681341">
    <property type="component" value="Unassembled WGS sequence"/>
</dbReference>
<evidence type="ECO:0000313" key="2">
    <source>
        <dbReference type="Proteomes" id="UP000681341"/>
    </source>
</evidence>
<dbReference type="EMBL" id="JAGFNP010000007">
    <property type="protein sequence ID" value="MBO3734072.1"/>
    <property type="molecule type" value="Genomic_DNA"/>
</dbReference>
<dbReference type="Gene3D" id="1.10.357.10">
    <property type="entry name" value="Tetracycline Repressor, domain 2"/>
    <property type="match status" value="1"/>
</dbReference>
<evidence type="ECO:0000313" key="1">
    <source>
        <dbReference type="EMBL" id="MBO3734072.1"/>
    </source>
</evidence>
<comment type="caution">
    <text evidence="1">The sequence shown here is derived from an EMBL/GenBank/DDBJ whole genome shotgun (WGS) entry which is preliminary data.</text>
</comment>
<organism evidence="1 2">
    <name type="scientific">Glycomyces niveus</name>
    <dbReference type="NCBI Taxonomy" id="2820287"/>
    <lineage>
        <taxon>Bacteria</taxon>
        <taxon>Bacillati</taxon>
        <taxon>Actinomycetota</taxon>
        <taxon>Actinomycetes</taxon>
        <taxon>Glycomycetales</taxon>
        <taxon>Glycomycetaceae</taxon>
        <taxon>Glycomyces</taxon>
    </lineage>
</organism>
<keyword evidence="2" id="KW-1185">Reference proteome</keyword>
<name>A0ABS3U8P2_9ACTN</name>
<sequence>MPKIAAEPGSWTQVQVSPGRLAAADQLTWLVIGSPLNRCLLTGTEGAAEDAAPVADAVDLFLAGYGT</sequence>
<dbReference type="RefSeq" id="WP_208497095.1">
    <property type="nucleotide sequence ID" value="NZ_JAGFNP010000007.1"/>
</dbReference>